<feature type="transmembrane region" description="Helical" evidence="5">
    <location>
        <begin position="431"/>
        <end position="449"/>
    </location>
</feature>
<evidence type="ECO:0000256" key="5">
    <source>
        <dbReference type="SAM" id="Phobius"/>
    </source>
</evidence>
<accession>A0A0D9XQS9</accession>
<keyword evidence="2" id="KW-0689">Ribosomal protein</keyword>
<keyword evidence="8" id="KW-1185">Reference proteome</keyword>
<feature type="domain" description="Heparan-alpha-glucosaminide N-acetyltransferase catalytic" evidence="6">
    <location>
        <begin position="321"/>
        <end position="449"/>
    </location>
</feature>
<evidence type="ECO:0000256" key="1">
    <source>
        <dbReference type="ARBA" id="ARBA00006194"/>
    </source>
</evidence>
<dbReference type="InterPro" id="IPR012429">
    <property type="entry name" value="HGSNAT_cat"/>
</dbReference>
<dbReference type="AlphaFoldDB" id="A0A0D9XQS9"/>
<feature type="transmembrane region" description="Helical" evidence="5">
    <location>
        <begin position="690"/>
        <end position="708"/>
    </location>
</feature>
<reference evidence="7 8" key="1">
    <citation type="submission" date="2012-08" db="EMBL/GenBank/DDBJ databases">
        <title>Oryza genome evolution.</title>
        <authorList>
            <person name="Wing R.A."/>
        </authorList>
    </citation>
    <scope>NUCLEOTIDE SEQUENCE</scope>
</reference>
<keyword evidence="3" id="KW-0687">Ribonucleoprotein</keyword>
<dbReference type="GO" id="GO:1990904">
    <property type="term" value="C:ribonucleoprotein complex"/>
    <property type="evidence" value="ECO:0007669"/>
    <property type="project" value="UniProtKB-KW"/>
</dbReference>
<dbReference type="SUPFAM" id="SSF53137">
    <property type="entry name" value="Translational machinery components"/>
    <property type="match status" value="1"/>
</dbReference>
<protein>
    <recommendedName>
        <fullName evidence="6">Heparan-alpha-glucosaminide N-acetyltransferase catalytic domain-containing protein</fullName>
    </recommendedName>
</protein>
<comment type="similarity">
    <text evidence="1">Belongs to the universal ribosomal protein uS11 family.</text>
</comment>
<reference evidence="7" key="3">
    <citation type="submission" date="2015-04" db="UniProtKB">
        <authorList>
            <consortium name="EnsemblPlants"/>
        </authorList>
    </citation>
    <scope>IDENTIFICATION</scope>
</reference>
<feature type="transmembrane region" description="Helical" evidence="5">
    <location>
        <begin position="633"/>
        <end position="657"/>
    </location>
</feature>
<dbReference type="Gramene" id="LPERR11G07300.1">
    <property type="protein sequence ID" value="LPERR11G07300.1"/>
    <property type="gene ID" value="LPERR11G07300"/>
</dbReference>
<dbReference type="HOGENOM" id="CLU_385609_0_0_1"/>
<keyword evidence="5" id="KW-1133">Transmembrane helix</keyword>
<dbReference type="Pfam" id="PF07786">
    <property type="entry name" value="HGSNAT_cat"/>
    <property type="match status" value="1"/>
</dbReference>
<dbReference type="InterPro" id="IPR001971">
    <property type="entry name" value="Ribosomal_uS11"/>
</dbReference>
<evidence type="ECO:0000313" key="7">
    <source>
        <dbReference type="EnsemblPlants" id="LPERR11G07300.1"/>
    </source>
</evidence>
<dbReference type="STRING" id="77586.A0A0D9XQS9"/>
<keyword evidence="5" id="KW-0472">Membrane</keyword>
<dbReference type="PANTHER" id="PTHR31061:SF5">
    <property type="entry name" value="HEPARAN-ALPHA-GLUCOSAMINIDE N-ACETYLTRANSFERASE CATALYTIC DOMAIN-CONTAINING PROTEIN"/>
    <property type="match status" value="1"/>
</dbReference>
<dbReference type="PANTHER" id="PTHR31061">
    <property type="entry name" value="LD22376P"/>
    <property type="match status" value="1"/>
</dbReference>
<dbReference type="Gene3D" id="3.30.420.80">
    <property type="entry name" value="Ribosomal protein S11"/>
    <property type="match status" value="1"/>
</dbReference>
<feature type="transmembrane region" description="Helical" evidence="5">
    <location>
        <begin position="470"/>
        <end position="491"/>
    </location>
</feature>
<feature type="region of interest" description="Disordered" evidence="4">
    <location>
        <begin position="38"/>
        <end position="58"/>
    </location>
</feature>
<evidence type="ECO:0000256" key="4">
    <source>
        <dbReference type="SAM" id="MobiDB-lite"/>
    </source>
</evidence>
<feature type="transmembrane region" description="Helical" evidence="5">
    <location>
        <begin position="601"/>
        <end position="621"/>
    </location>
</feature>
<dbReference type="GO" id="GO:0006412">
    <property type="term" value="P:translation"/>
    <property type="evidence" value="ECO:0007669"/>
    <property type="project" value="InterPro"/>
</dbReference>
<name>A0A0D9XQS9_9ORYZ</name>
<evidence type="ECO:0000256" key="3">
    <source>
        <dbReference type="ARBA" id="ARBA00023274"/>
    </source>
</evidence>
<reference evidence="8" key="2">
    <citation type="submission" date="2013-12" db="EMBL/GenBank/DDBJ databases">
        <authorList>
            <person name="Yu Y."/>
            <person name="Lee S."/>
            <person name="de Baynast K."/>
            <person name="Wissotski M."/>
            <person name="Liu L."/>
            <person name="Talag J."/>
            <person name="Goicoechea J."/>
            <person name="Angelova A."/>
            <person name="Jetty R."/>
            <person name="Kudrna D."/>
            <person name="Golser W."/>
            <person name="Rivera L."/>
            <person name="Zhang J."/>
            <person name="Wing R."/>
        </authorList>
    </citation>
    <scope>NUCLEOTIDE SEQUENCE</scope>
</reference>
<organism evidence="7 8">
    <name type="scientific">Leersia perrieri</name>
    <dbReference type="NCBI Taxonomy" id="77586"/>
    <lineage>
        <taxon>Eukaryota</taxon>
        <taxon>Viridiplantae</taxon>
        <taxon>Streptophyta</taxon>
        <taxon>Embryophyta</taxon>
        <taxon>Tracheophyta</taxon>
        <taxon>Spermatophyta</taxon>
        <taxon>Magnoliopsida</taxon>
        <taxon>Liliopsida</taxon>
        <taxon>Poales</taxon>
        <taxon>Poaceae</taxon>
        <taxon>BOP clade</taxon>
        <taxon>Oryzoideae</taxon>
        <taxon>Oryzeae</taxon>
        <taxon>Oryzinae</taxon>
        <taxon>Leersia</taxon>
    </lineage>
</organism>
<dbReference type="InterPro" id="IPR036967">
    <property type="entry name" value="Ribosomal_uS11_sf"/>
</dbReference>
<feature type="transmembrane region" description="Helical" evidence="5">
    <location>
        <begin position="362"/>
        <end position="380"/>
    </location>
</feature>
<sequence>MASRRLVASLLLHRSAAAPRPQSTPSVAHLFNRAASYSSSTAGGGGQGFPPPGSEAAPRPGMFARAFDISQPSYGDSIMESQQPRQDYGFRRQFVLDGTNFGTTMPKTAGGERSSNFGFGNSSRYLEEHKQLLVKGKRDFVHVLLKKKKTFVTVTDVRGNKKTGASAGSLEDRKGRARLSKYAAEATAEHVGRAAKKMGIKSVVMKVKGAAFFSKKKKVILSFREGFRGERQIADTGLKSQFPTFYVCTCPLCTHGASKRLYPRYQMILECSDKAVNSDGEKGSEQHSIDVGPSDHGDGGVVAEKERLAVVEEPGKKKSKRVAALDAFRGLTIVLMILVDDAGGAYERMDHSPWNGCTLADFVMPFFLFIVGVAIAFALKRVPKLGAAVKKITIRTLKMLFWGLLLQGGYSHAPDDLAYGVDMKKIRWCGILQRIALVYFVVALIEAFTTKVRPTAVRSGPYAIFHAYRWQWLGGFIAFVIYMVTTFSLFVPDWSYVYHNDGDVNDGRKFKVQCGVRGHLDPACNAVGYVDRVVWGINHLYTQPVWIRSKDCTSSSPNTGPLRADAPAWCLGPFEPEGLLRVLNPFIILAAIPINKQLYSFSYVCFTAGAAGVVLSAFYILIDVWGLRTPFLFLEWIGMNAMLVFVLAAQAIFPAFVNGWYYDSPGNTLVSWIQKHVFINVWHSQRLGTLLYVIFGEIVFWGVVSGILHKLGIYWKL</sequence>
<dbReference type="eggNOG" id="KOG4683">
    <property type="taxonomic scope" value="Eukaryota"/>
</dbReference>
<evidence type="ECO:0000259" key="6">
    <source>
        <dbReference type="Pfam" id="PF07786"/>
    </source>
</evidence>
<dbReference type="EnsemblPlants" id="LPERR11G07300.1">
    <property type="protein sequence ID" value="LPERR11G07300.1"/>
    <property type="gene ID" value="LPERR11G07300"/>
</dbReference>
<proteinExistence type="inferred from homology"/>
<evidence type="ECO:0000313" key="8">
    <source>
        <dbReference type="Proteomes" id="UP000032180"/>
    </source>
</evidence>
<dbReference type="GO" id="GO:0003735">
    <property type="term" value="F:structural constituent of ribosome"/>
    <property type="evidence" value="ECO:0007669"/>
    <property type="project" value="InterPro"/>
</dbReference>
<dbReference type="Pfam" id="PF00411">
    <property type="entry name" value="Ribosomal_S11"/>
    <property type="match status" value="1"/>
</dbReference>
<dbReference type="Proteomes" id="UP000032180">
    <property type="component" value="Chromosome 11"/>
</dbReference>
<keyword evidence="5" id="KW-0812">Transmembrane</keyword>
<evidence type="ECO:0000256" key="2">
    <source>
        <dbReference type="ARBA" id="ARBA00022980"/>
    </source>
</evidence>
<dbReference type="GO" id="GO:0005840">
    <property type="term" value="C:ribosome"/>
    <property type="evidence" value="ECO:0007669"/>
    <property type="project" value="UniProtKB-KW"/>
</dbReference>